<dbReference type="CDD" id="cd11893">
    <property type="entry name" value="SH3_MIA3"/>
    <property type="match status" value="1"/>
</dbReference>
<feature type="compositionally biased region" description="Basic and acidic residues" evidence="9">
    <location>
        <begin position="266"/>
        <end position="278"/>
    </location>
</feature>
<evidence type="ECO:0000256" key="3">
    <source>
        <dbReference type="ARBA" id="ARBA00022729"/>
    </source>
</evidence>
<evidence type="ECO:0000256" key="6">
    <source>
        <dbReference type="ARBA" id="ARBA00023180"/>
    </source>
</evidence>
<feature type="compositionally biased region" description="Basic and acidic residues" evidence="9">
    <location>
        <begin position="731"/>
        <end position="759"/>
    </location>
</feature>
<feature type="compositionally biased region" description="Acidic residues" evidence="9">
    <location>
        <begin position="400"/>
        <end position="410"/>
    </location>
</feature>
<dbReference type="Gene3D" id="2.30.30.40">
    <property type="entry name" value="SH3 Domains"/>
    <property type="match status" value="1"/>
</dbReference>
<keyword evidence="5 8" id="KW-0175">Coiled coil</keyword>
<sequence length="2047" mass="230443">MLRQNKAASMAAFILYLYLLNLLVDTSLSKETIDKRFSDLKRCTDEECSMLMCRGKAAQDFSGPDCRFLKFKKGETIYVYYKLAGRRTDVWAGSVGSSFGYFPKDLLKINHIYTEKELEIPTEETDFVCFDGGLDKFEIYDLDKLLGSYGLLEGTNTAVPETSSSPPLQHEKVDKSTKSQAEEIEKEISPEESNSQEAGGNKTEIINYETSSSVSEKEKNKDMVIKGSAQNALGTETSQNVQEEPSEKENPTHTVEENQTIGTDEDLPHPLKDYDAHQNTETSSPDDSTPNDNAEETSISQGEGNLSSVQEDGFEINNAEELLEEQPIPELKTKMESTFDAVVSNDEKTWKVTPVYDDFSFEENDEETHHNVDKENGESSEASNVTPLLSYSEGNIQPEVDNEDDSEEQNPDQQENLLEEQSEIYEDHATEEEIPEDKSLWTTLGDTVFAIVSGGERTNKVTDFEDDEEEEDVEDVFNKEEEPKEDQLYLLGSEKREDQENILEMPEAEIEDLEQWVTNGHLYYESQVKNVTVSSQNIAEVKSAVDGGEFKSGQSALTADHTLTSESAEMSEMSSKEIMEDRENAHDFEKSLHDKQKEIYAKKEETLKDRSMEESDGSQRKKDTSTQASEQHDEETDLKDDDIVDQNWMEDLGEENVSEKLESRPDKEATKDVEQSGPEDYLKEIEQEQSDKTEAKSRKTGHVENEEFFSEQKDKKLVNETTVEDTDEQMDDWKPESSNETVHKSTDKSETGEILEKTGHLNTEQTIEPELHIPNEAEELEEEEEEEELLEDENAKVAAAADLGIGTVDGTLNNTENERGEEITVASKTEKLEIVKKVQFEVEVESQQVNNSAFKEAHSETDIDVQDDMETGKTDDLVGTDSDTIERPAEKIAKLEITKPESDNVGAEDNSAGGEEALIKENSEREHDGLEYVEANIPELSEKESIVDPTIEIEIQEEEQPEYSDGVRQLTLLKGLFDEKHVERFLKYLTPQHILRVEAMFQDLEDELKLTRQTSKNKEDIEKSLDRILESSVTRILDEIEKMVDEREVKYAEMVEMDKNMFDEKAAVFDDFQEMAFHLRQKYSTASNSTPLAPGVQIPESTDSSIVSIPEANLSETNHTLSIPETEENSMKQEEMEAPLAKMTESKDVDIASHVDIKENTPFERSSIKGIEEDVQKIPETTTTKPLNTGFGFNMDHYLTGAPETSAVPDDTVVVDGDQLNKGLSESWFTALCSVYTVAKECIGPYSEILVAALPEDWQPGPSFYGMPWEPVIITFLVGYLTVTILLWRTLLAVNNRTYLLTEKQLGERIQQLVKEKCEVLEKISELKQKIEESEQQLVESEKTKSSSARENEKLQETFKALQQNNENLIEKLRTLQSAVEEERKKNLHQEERMSDTQKSFKKFQSLIKSKSAELSKVQTCVEGARLKEAAVKAELQSVLKENNTLKDSKKKLLKEARSWEEQHRELSEQIKTFQKSQKDLEDTIARKDNEIEVLSDCITELRLLEAEAKCETAELQKADAKSNGETQGKKNDAMKNKIKQMTDVSRIKTTLTIVEEERDRYRAKLLDEENSRHQLEEQIKKLEHDHASLNSKKSHLEIEFKSMQQKLEIMNELYQQKENALQQKLTQEEYERREKEQKLSEVDSKAVQAGEELKIYKQRIKEIEEELQKTERSYKIQIASHEKKAHENWLNARAAERTLVEEKRETSNLRQKLVEVNDKLAEIQRPSLIKPTPGRPDRQIPPPRRGTLSRDDCYGPSPVSGGDPSPPPMIEGPGRPPSAPVGRREPFGHMDGQFGPRRPPSETSGRFSVPEHGLPPPFRADVGVCAPPLMSSGPRTSSPSIQLDGSMNSKAEGPPSFPGTPIMNSPVTGPAHPPPSKGFAPPPMTGPPNGNAPRPLAGHPLPAPGPRYGPPHPVRGPYGPRPYGPAPPLSVRGPPHRDYPPGPPPPFGLRDFAPGMRDLPSGFPPPHGPRDYPFPPKNMPPGTVPPLGMRDYPGPHAPPTQMGPRDFKAGPPVPPQMGPRDCPPGPGLPPQQMQPRDFSSNSQNGP</sequence>
<feature type="compositionally biased region" description="Acidic residues" evidence="9">
    <location>
        <begin position="776"/>
        <end position="786"/>
    </location>
</feature>
<feature type="signal peptide" evidence="10">
    <location>
        <begin position="1"/>
        <end position="29"/>
    </location>
</feature>
<feature type="coiled-coil region" evidence="8">
    <location>
        <begin position="1324"/>
        <end position="1393"/>
    </location>
</feature>
<keyword evidence="4" id="KW-0256">Endoplasmic reticulum</keyword>
<protein>
    <submittedName>
        <fullName evidence="12">Transport and Golgi organization protein 1-like protein</fullName>
    </submittedName>
</protein>
<dbReference type="InterPro" id="IPR054697">
    <property type="entry name" value="NPIP_N"/>
</dbReference>
<dbReference type="EMBL" id="JAHFZB010000005">
    <property type="protein sequence ID" value="KAK6489683.1"/>
    <property type="molecule type" value="Genomic_DNA"/>
</dbReference>
<evidence type="ECO:0000259" key="11">
    <source>
        <dbReference type="PROSITE" id="PS50002"/>
    </source>
</evidence>
<accession>A0ABR0ZXY3</accession>
<feature type="region of interest" description="Disordered" evidence="9">
    <location>
        <begin position="459"/>
        <end position="486"/>
    </location>
</feature>
<feature type="region of interest" description="Disordered" evidence="9">
    <location>
        <begin position="361"/>
        <end position="441"/>
    </location>
</feature>
<feature type="compositionally biased region" description="Basic and acidic residues" evidence="9">
    <location>
        <begin position="169"/>
        <end position="189"/>
    </location>
</feature>
<evidence type="ECO:0000256" key="1">
    <source>
        <dbReference type="ARBA" id="ARBA00004389"/>
    </source>
</evidence>
<feature type="region of interest" description="Disordered" evidence="9">
    <location>
        <begin position="157"/>
        <end position="331"/>
    </location>
</feature>
<dbReference type="Pfam" id="PF07653">
    <property type="entry name" value="SH3_2"/>
    <property type="match status" value="1"/>
</dbReference>
<feature type="compositionally biased region" description="Acidic residues" evidence="9">
    <location>
        <begin position="632"/>
        <end position="644"/>
    </location>
</feature>
<feature type="compositionally biased region" description="Pro residues" evidence="9">
    <location>
        <begin position="1902"/>
        <end position="1929"/>
    </location>
</feature>
<dbReference type="InterPro" id="IPR036028">
    <property type="entry name" value="SH3-like_dom_sf"/>
</dbReference>
<feature type="region of interest" description="Disordered" evidence="9">
    <location>
        <begin position="851"/>
        <end position="881"/>
    </location>
</feature>
<dbReference type="PANTHER" id="PTHR23158">
    <property type="entry name" value="MELANOMA INHIBITORY ACTIVITY-RELATED"/>
    <property type="match status" value="1"/>
</dbReference>
<evidence type="ECO:0000256" key="4">
    <source>
        <dbReference type="ARBA" id="ARBA00022824"/>
    </source>
</evidence>
<feature type="compositionally biased region" description="Basic and acidic residues" evidence="9">
    <location>
        <begin position="215"/>
        <end position="224"/>
    </location>
</feature>
<keyword evidence="3 10" id="KW-0732">Signal</keyword>
<feature type="compositionally biased region" description="Acidic residues" evidence="9">
    <location>
        <begin position="464"/>
        <end position="475"/>
    </location>
</feature>
<evidence type="ECO:0000313" key="12">
    <source>
        <dbReference type="EMBL" id="KAK6489683.1"/>
    </source>
</evidence>
<keyword evidence="2 7" id="KW-0728">SH3 domain</keyword>
<evidence type="ECO:0000256" key="10">
    <source>
        <dbReference type="SAM" id="SignalP"/>
    </source>
</evidence>
<feature type="compositionally biased region" description="Polar residues" evidence="9">
    <location>
        <begin position="157"/>
        <end position="167"/>
    </location>
</feature>
<keyword evidence="13" id="KW-1185">Reference proteome</keyword>
<evidence type="ECO:0000256" key="2">
    <source>
        <dbReference type="ARBA" id="ARBA00022443"/>
    </source>
</evidence>
<feature type="compositionally biased region" description="Pro residues" evidence="9">
    <location>
        <begin position="1872"/>
        <end position="1887"/>
    </location>
</feature>
<feature type="compositionally biased region" description="Basic and acidic residues" evidence="9">
    <location>
        <begin position="574"/>
        <end position="624"/>
    </location>
</feature>
<feature type="coiled-coil region" evidence="8">
    <location>
        <begin position="1552"/>
        <end position="1720"/>
    </location>
</feature>
<feature type="compositionally biased region" description="Polar residues" evidence="9">
    <location>
        <begin position="2038"/>
        <end position="2047"/>
    </location>
</feature>
<feature type="coiled-coil region" evidence="8">
    <location>
        <begin position="1436"/>
        <end position="1524"/>
    </location>
</feature>
<feature type="compositionally biased region" description="Pro residues" evidence="9">
    <location>
        <begin position="1963"/>
        <end position="1985"/>
    </location>
</feature>
<dbReference type="PANTHER" id="PTHR23158:SF54">
    <property type="entry name" value="TRANSPORT AND GOLGI ORGANIZATION PROTEIN 1 HOMOLOG"/>
    <property type="match status" value="1"/>
</dbReference>
<feature type="compositionally biased region" description="Pro residues" evidence="9">
    <location>
        <begin position="1765"/>
        <end position="1780"/>
    </location>
</feature>
<organism evidence="12 13">
    <name type="scientific">Huso huso</name>
    <name type="common">Beluga</name>
    <name type="synonym">Acipenser huso</name>
    <dbReference type="NCBI Taxonomy" id="61971"/>
    <lineage>
        <taxon>Eukaryota</taxon>
        <taxon>Metazoa</taxon>
        <taxon>Chordata</taxon>
        <taxon>Craniata</taxon>
        <taxon>Vertebrata</taxon>
        <taxon>Euteleostomi</taxon>
        <taxon>Actinopterygii</taxon>
        <taxon>Chondrostei</taxon>
        <taxon>Acipenseriformes</taxon>
        <taxon>Acipenseridae</taxon>
        <taxon>Huso</taxon>
    </lineage>
</organism>
<comment type="caution">
    <text evidence="12">The sequence shown here is derived from an EMBL/GenBank/DDBJ whole genome shotgun (WGS) entry which is preliminary data.</text>
</comment>
<feature type="compositionally biased region" description="Acidic residues" evidence="9">
    <location>
        <begin position="417"/>
        <end position="435"/>
    </location>
</feature>
<evidence type="ECO:0000313" key="13">
    <source>
        <dbReference type="Proteomes" id="UP001369086"/>
    </source>
</evidence>
<comment type="subcellular location">
    <subcellularLocation>
        <location evidence="1">Endoplasmic reticulum membrane</location>
        <topology evidence="1">Single-pass membrane protein</topology>
    </subcellularLocation>
</comment>
<reference evidence="12 13" key="1">
    <citation type="submission" date="2021-05" db="EMBL/GenBank/DDBJ databases">
        <authorList>
            <person name="Zahm M."/>
            <person name="Klopp C."/>
            <person name="Cabau C."/>
            <person name="Kuhl H."/>
            <person name="Suciu R."/>
            <person name="Ciorpac M."/>
            <person name="Holostenco D."/>
            <person name="Gessner J."/>
            <person name="Wuertz S."/>
            <person name="Hohne C."/>
            <person name="Stock M."/>
            <person name="Gislard M."/>
            <person name="Lluch J."/>
            <person name="Milhes M."/>
            <person name="Lampietro C."/>
            <person name="Lopez Roques C."/>
            <person name="Donnadieu C."/>
            <person name="Du K."/>
            <person name="Schartl M."/>
            <person name="Guiguen Y."/>
        </authorList>
    </citation>
    <scope>NUCLEOTIDE SEQUENCE [LARGE SCALE GENOMIC DNA]</scope>
    <source>
        <strain evidence="12">Hh-F2</strain>
        <tissue evidence="12">Blood</tissue>
    </source>
</reference>
<keyword evidence="6" id="KW-0325">Glycoprotein</keyword>
<feature type="region of interest" description="Disordered" evidence="9">
    <location>
        <begin position="1722"/>
        <end position="2047"/>
    </location>
</feature>
<dbReference type="Proteomes" id="UP001369086">
    <property type="component" value="Unassembled WGS sequence"/>
</dbReference>
<evidence type="ECO:0000256" key="7">
    <source>
        <dbReference type="PROSITE-ProRule" id="PRU00192"/>
    </source>
</evidence>
<dbReference type="PROSITE" id="PS50002">
    <property type="entry name" value="SH3"/>
    <property type="match status" value="1"/>
</dbReference>
<dbReference type="InterPro" id="IPR001452">
    <property type="entry name" value="SH3_domain"/>
</dbReference>
<feature type="compositionally biased region" description="Basic and acidic residues" evidence="9">
    <location>
        <begin position="367"/>
        <end position="377"/>
    </location>
</feature>
<feature type="compositionally biased region" description="Pro residues" evidence="9">
    <location>
        <begin position="2012"/>
        <end position="2030"/>
    </location>
</feature>
<name>A0ABR0ZXY3_HUSHU</name>
<feature type="compositionally biased region" description="Polar residues" evidence="9">
    <location>
        <begin position="552"/>
        <end position="564"/>
    </location>
</feature>
<feature type="compositionally biased region" description="Polar residues" evidence="9">
    <location>
        <begin position="379"/>
        <end position="395"/>
    </location>
</feature>
<feature type="chain" id="PRO_5045398300" evidence="10">
    <location>
        <begin position="30"/>
        <end position="2047"/>
    </location>
</feature>
<feature type="compositionally biased region" description="Basic and acidic residues" evidence="9">
    <location>
        <begin position="657"/>
        <end position="718"/>
    </location>
</feature>
<feature type="compositionally biased region" description="Basic and acidic residues" evidence="9">
    <location>
        <begin position="476"/>
        <end position="486"/>
    </location>
</feature>
<feature type="region of interest" description="Disordered" evidence="9">
    <location>
        <begin position="545"/>
        <end position="786"/>
    </location>
</feature>
<feature type="compositionally biased region" description="Polar residues" evidence="9">
    <location>
        <begin position="228"/>
        <end position="243"/>
    </location>
</feature>
<dbReference type="InterPro" id="IPR051500">
    <property type="entry name" value="cTAGE_MIA/OTOR"/>
</dbReference>
<evidence type="ECO:0000256" key="5">
    <source>
        <dbReference type="ARBA" id="ARBA00023054"/>
    </source>
</evidence>
<feature type="domain" description="SH3" evidence="11">
    <location>
        <begin position="50"/>
        <end position="112"/>
    </location>
</feature>
<feature type="compositionally biased region" description="Polar residues" evidence="9">
    <location>
        <begin position="1834"/>
        <end position="1850"/>
    </location>
</feature>
<evidence type="ECO:0000256" key="8">
    <source>
        <dbReference type="SAM" id="Coils"/>
    </source>
</evidence>
<evidence type="ECO:0000256" key="9">
    <source>
        <dbReference type="SAM" id="MobiDB-lite"/>
    </source>
</evidence>
<dbReference type="SUPFAM" id="SSF50044">
    <property type="entry name" value="SH3-domain"/>
    <property type="match status" value="1"/>
</dbReference>
<feature type="compositionally biased region" description="Polar residues" evidence="9">
    <location>
        <begin position="279"/>
        <end position="310"/>
    </location>
</feature>
<dbReference type="Pfam" id="PF06409">
    <property type="entry name" value="NPIP"/>
    <property type="match status" value="1"/>
</dbReference>
<feature type="compositionally biased region" description="Basic and acidic residues" evidence="9">
    <location>
        <begin position="245"/>
        <end position="256"/>
    </location>
</feature>
<proteinExistence type="predicted"/>
<gene>
    <name evidence="12" type="ORF">HHUSO_G6556</name>
</gene>